<reference evidence="1" key="1">
    <citation type="submission" date="2021-06" db="EMBL/GenBank/DDBJ databases">
        <authorList>
            <person name="Kallberg Y."/>
            <person name="Tangrot J."/>
            <person name="Rosling A."/>
        </authorList>
    </citation>
    <scope>NUCLEOTIDE SEQUENCE</scope>
    <source>
        <strain evidence="1">IN212</strain>
    </source>
</reference>
<dbReference type="AlphaFoldDB" id="A0A9N9PAM5"/>
<protein>
    <submittedName>
        <fullName evidence="1">15803_t:CDS:1</fullName>
    </submittedName>
</protein>
<evidence type="ECO:0000313" key="2">
    <source>
        <dbReference type="Proteomes" id="UP000789396"/>
    </source>
</evidence>
<dbReference type="Proteomes" id="UP000789396">
    <property type="component" value="Unassembled WGS sequence"/>
</dbReference>
<sequence>MPKPHHLTPYIEILKEKANDYNYKAICLACIEFKGKVYALEEKFTNIKKCCRDHFKKCPWFKQKYGEQATKIIDDTD</sequence>
<comment type="caution">
    <text evidence="1">The sequence shown here is derived from an EMBL/GenBank/DDBJ whole genome shotgun (WGS) entry which is preliminary data.</text>
</comment>
<gene>
    <name evidence="1" type="ORF">RFULGI_LOCUS18097</name>
</gene>
<accession>A0A9N9PAM5</accession>
<dbReference type="EMBL" id="CAJVPZ010076462">
    <property type="protein sequence ID" value="CAG8804662.1"/>
    <property type="molecule type" value="Genomic_DNA"/>
</dbReference>
<organism evidence="1 2">
    <name type="scientific">Racocetra fulgida</name>
    <dbReference type="NCBI Taxonomy" id="60492"/>
    <lineage>
        <taxon>Eukaryota</taxon>
        <taxon>Fungi</taxon>
        <taxon>Fungi incertae sedis</taxon>
        <taxon>Mucoromycota</taxon>
        <taxon>Glomeromycotina</taxon>
        <taxon>Glomeromycetes</taxon>
        <taxon>Diversisporales</taxon>
        <taxon>Gigasporaceae</taxon>
        <taxon>Racocetra</taxon>
    </lineage>
</organism>
<keyword evidence="2" id="KW-1185">Reference proteome</keyword>
<dbReference type="OrthoDB" id="2437881at2759"/>
<feature type="non-terminal residue" evidence="1">
    <location>
        <position position="77"/>
    </location>
</feature>
<proteinExistence type="predicted"/>
<name>A0A9N9PAM5_9GLOM</name>
<evidence type="ECO:0000313" key="1">
    <source>
        <dbReference type="EMBL" id="CAG8804662.1"/>
    </source>
</evidence>